<comment type="caution">
    <text evidence="2">The sequence shown here is derived from an EMBL/GenBank/DDBJ whole genome shotgun (WGS) entry which is preliminary data.</text>
</comment>
<evidence type="ECO:0000313" key="2">
    <source>
        <dbReference type="EMBL" id="GGK72927.1"/>
    </source>
</evidence>
<organism evidence="2 3">
    <name type="scientific">Ornithinimicrobium pekingense</name>
    <dbReference type="NCBI Taxonomy" id="384677"/>
    <lineage>
        <taxon>Bacteria</taxon>
        <taxon>Bacillati</taxon>
        <taxon>Actinomycetota</taxon>
        <taxon>Actinomycetes</taxon>
        <taxon>Micrococcales</taxon>
        <taxon>Ornithinimicrobiaceae</taxon>
        <taxon>Ornithinimicrobium</taxon>
    </lineage>
</organism>
<protein>
    <recommendedName>
        <fullName evidence="1">HNH nuclease domain-containing protein</fullName>
    </recommendedName>
</protein>
<gene>
    <name evidence="2" type="ORF">GCM10011509_21820</name>
</gene>
<dbReference type="Pfam" id="PF02720">
    <property type="entry name" value="DUF222"/>
    <property type="match status" value="1"/>
</dbReference>
<dbReference type="Proteomes" id="UP000662111">
    <property type="component" value="Unassembled WGS sequence"/>
</dbReference>
<sequence length="508" mass="53814">MWPAREWVRVAGTSQCEPDVPPWRRHGYREPAAPRAEAVATAAPVATAGPGRVVWAEHPGWGDPLDPESLAHEVLVQDAFEALTAGMVAEAREAAVAVEAARPRGEVLGEALGQAAGGMARAGEVLGEVARVASGDLGGALGRVGALGGQVEASLFSIAAEAHQRGLHHEGGFSLVDWMGRAVPWADRVLLGRVATVAAACNLHRQNAPIADAVSAGAFPVRRAAVICEALGKVRGVLDADQYGAYVDILTDAAANADLSDLQLRRATERLLELVLDRPQRERAERAAHAQRGVAVLRRSGGMTRFVIDAPPGQAAMITGALTSRLAAPTPGPEGEPDERSATQRRFDAFVTVFSRGLSCPQGTPQMARATLFVTMDLDDLREQTPGHGVSLGGDLLSAAQVRQAACEAEVIPVILGADSQVLDLGRARRLASPEQVKALYLRDGGCTFPGCTVPAQWTIAHHDPWWSNGGATDLDKLALLCERHHTHVHQNDLRASIDATGVTWHLR</sequence>
<dbReference type="EMBL" id="BMLB01000004">
    <property type="protein sequence ID" value="GGK72927.1"/>
    <property type="molecule type" value="Genomic_DNA"/>
</dbReference>
<keyword evidence="3" id="KW-1185">Reference proteome</keyword>
<evidence type="ECO:0000259" key="1">
    <source>
        <dbReference type="SMART" id="SM00507"/>
    </source>
</evidence>
<evidence type="ECO:0000313" key="3">
    <source>
        <dbReference type="Proteomes" id="UP000662111"/>
    </source>
</evidence>
<proteinExistence type="predicted"/>
<feature type="domain" description="HNH nuclease" evidence="1">
    <location>
        <begin position="436"/>
        <end position="487"/>
    </location>
</feature>
<dbReference type="InterPro" id="IPR003870">
    <property type="entry name" value="DUF222"/>
</dbReference>
<reference evidence="3" key="1">
    <citation type="journal article" date="2019" name="Int. J. Syst. Evol. Microbiol.">
        <title>The Global Catalogue of Microorganisms (GCM) 10K type strain sequencing project: providing services to taxonomists for standard genome sequencing and annotation.</title>
        <authorList>
            <consortium name="The Broad Institute Genomics Platform"/>
            <consortium name="The Broad Institute Genome Sequencing Center for Infectious Disease"/>
            <person name="Wu L."/>
            <person name="Ma J."/>
        </authorList>
    </citation>
    <scope>NUCLEOTIDE SEQUENCE [LARGE SCALE GENOMIC DNA]</scope>
    <source>
        <strain evidence="3">CGMCC 1.5362</strain>
    </source>
</reference>
<dbReference type="InterPro" id="IPR003615">
    <property type="entry name" value="HNH_nuc"/>
</dbReference>
<accession>A0ABQ2F9Z1</accession>
<dbReference type="CDD" id="cd00085">
    <property type="entry name" value="HNHc"/>
    <property type="match status" value="1"/>
</dbReference>
<dbReference type="SMART" id="SM00507">
    <property type="entry name" value="HNHc"/>
    <property type="match status" value="1"/>
</dbReference>
<name>A0ABQ2F9Z1_9MICO</name>